<evidence type="ECO:0000259" key="3">
    <source>
        <dbReference type="Pfam" id="PF00389"/>
    </source>
</evidence>
<dbReference type="GO" id="GO:0005634">
    <property type="term" value="C:nucleus"/>
    <property type="evidence" value="ECO:0007669"/>
    <property type="project" value="TreeGrafter"/>
</dbReference>
<dbReference type="PANTHER" id="PTHR46029:SF7">
    <property type="entry name" value="C-TERMINAL-BINDING PROTEIN"/>
    <property type="match status" value="1"/>
</dbReference>
<protein>
    <submittedName>
        <fullName evidence="5">C-terminal-binding protein-like isoform X3</fullName>
    </submittedName>
</protein>
<evidence type="ECO:0000259" key="4">
    <source>
        <dbReference type="Pfam" id="PF02826"/>
    </source>
</evidence>
<accession>A0AAV7JPC2</accession>
<dbReference type="GO" id="GO:0003714">
    <property type="term" value="F:transcription corepressor activity"/>
    <property type="evidence" value="ECO:0007669"/>
    <property type="project" value="InterPro"/>
</dbReference>
<evidence type="ECO:0000256" key="1">
    <source>
        <dbReference type="ARBA" id="ARBA00005854"/>
    </source>
</evidence>
<dbReference type="InterPro" id="IPR006140">
    <property type="entry name" value="D-isomer_DH_NAD-bd"/>
</dbReference>
<dbReference type="InterPro" id="IPR043322">
    <property type="entry name" value="CtBP"/>
</dbReference>
<keyword evidence="6" id="KW-1185">Reference proteome</keyword>
<feature type="domain" description="D-isomer specific 2-hydroxyacid dehydrogenase NAD-binding" evidence="4">
    <location>
        <begin position="115"/>
        <end position="301"/>
    </location>
</feature>
<dbReference type="AlphaFoldDB" id="A0AAV7JPC2"/>
<dbReference type="GO" id="GO:0051287">
    <property type="term" value="F:NAD binding"/>
    <property type="evidence" value="ECO:0007669"/>
    <property type="project" value="InterPro"/>
</dbReference>
<dbReference type="SUPFAM" id="SSF51735">
    <property type="entry name" value="NAD(P)-binding Rossmann-fold domains"/>
    <property type="match status" value="1"/>
</dbReference>
<comment type="similarity">
    <text evidence="1 2">Belongs to the D-isomer specific 2-hydroxyacid dehydrogenase family.</text>
</comment>
<evidence type="ECO:0000256" key="2">
    <source>
        <dbReference type="RuleBase" id="RU003719"/>
    </source>
</evidence>
<dbReference type="GO" id="GO:0001221">
    <property type="term" value="F:transcription coregulator binding"/>
    <property type="evidence" value="ECO:0007669"/>
    <property type="project" value="TreeGrafter"/>
</dbReference>
<keyword evidence="2" id="KW-0560">Oxidoreductase</keyword>
<dbReference type="Pfam" id="PF00389">
    <property type="entry name" value="2-Hacid_dh"/>
    <property type="match status" value="1"/>
</dbReference>
<feature type="domain" description="D-isomer specific 2-hydroxyacid dehydrogenase catalytic" evidence="3">
    <location>
        <begin position="8"/>
        <end position="336"/>
    </location>
</feature>
<comment type="caution">
    <text evidence="5">The sequence shown here is derived from an EMBL/GenBank/DDBJ whole genome shotgun (WGS) entry which is preliminary data.</text>
</comment>
<dbReference type="GO" id="GO:0140297">
    <property type="term" value="F:DNA-binding transcription factor binding"/>
    <property type="evidence" value="ECO:0007669"/>
    <property type="project" value="TreeGrafter"/>
</dbReference>
<dbReference type="CDD" id="cd05299">
    <property type="entry name" value="CtBP_dh"/>
    <property type="match status" value="1"/>
</dbReference>
<evidence type="ECO:0000313" key="5">
    <source>
        <dbReference type="EMBL" id="KAI6650852.1"/>
    </source>
</evidence>
<dbReference type="GO" id="GO:0006357">
    <property type="term" value="P:regulation of transcription by RNA polymerase II"/>
    <property type="evidence" value="ECO:0007669"/>
    <property type="project" value="TreeGrafter"/>
</dbReference>
<dbReference type="PANTHER" id="PTHR46029">
    <property type="entry name" value="C-TERMINAL-BINDING PROTEIN"/>
    <property type="match status" value="1"/>
</dbReference>
<organism evidence="5 6">
    <name type="scientific">Oopsacas minuta</name>
    <dbReference type="NCBI Taxonomy" id="111878"/>
    <lineage>
        <taxon>Eukaryota</taxon>
        <taxon>Metazoa</taxon>
        <taxon>Porifera</taxon>
        <taxon>Hexactinellida</taxon>
        <taxon>Hexasterophora</taxon>
        <taxon>Lyssacinosida</taxon>
        <taxon>Leucopsacidae</taxon>
        <taxon>Oopsacas</taxon>
    </lineage>
</organism>
<dbReference type="GO" id="GO:0003713">
    <property type="term" value="F:transcription coactivator activity"/>
    <property type="evidence" value="ECO:0007669"/>
    <property type="project" value="TreeGrafter"/>
</dbReference>
<dbReference type="SUPFAM" id="SSF52283">
    <property type="entry name" value="Formate/glycerate dehydrogenase catalytic domain-like"/>
    <property type="match status" value="1"/>
</dbReference>
<dbReference type="Proteomes" id="UP001165289">
    <property type="component" value="Unassembled WGS sequence"/>
</dbReference>
<dbReference type="Pfam" id="PF02826">
    <property type="entry name" value="2-Hacid_dh_C"/>
    <property type="match status" value="1"/>
</dbReference>
<dbReference type="InterPro" id="IPR006139">
    <property type="entry name" value="D-isomer_2_OHA_DH_cat_dom"/>
</dbReference>
<dbReference type="Gene3D" id="3.40.50.720">
    <property type="entry name" value="NAD(P)-binding Rossmann-like Domain"/>
    <property type="match status" value="2"/>
</dbReference>
<dbReference type="EMBL" id="JAKMXF010000309">
    <property type="protein sequence ID" value="KAI6650852.1"/>
    <property type="molecule type" value="Genomic_DNA"/>
</dbReference>
<sequence>MAQSKQEVLILSGLKCHHENEILNAEGLFNIKHISDPATLEKMQDEEYNQAVAILSDHLFKLDKKFLDRMPRLKVVIRMGVGFDNVDIKCAGSMGIAVLNVPDYGTEEVADSGVCLILNLYRQTFNLACRMRDGQVMGQQQIFEFAPSARRIRDKKLGLIGLGKIGLSLANKCRALGFIVQYFDPYIDAKRASEYKTQFDLTQSTKLPELLGESDCIVTLCPLTEETKHMINTERIKLMKDRAFIVNVSRGGLVDENALAVALKSGKIAGAALDVHECEPFVFANSPLKECDNIICTPHSAFYSQESVYELATKGCIQISLGLKGNTIDKLQNCVNSKYLCSEEVNKRWK</sequence>
<gene>
    <name evidence="5" type="ORF">LOD99_5692</name>
</gene>
<proteinExistence type="inferred from homology"/>
<dbReference type="InterPro" id="IPR036291">
    <property type="entry name" value="NAD(P)-bd_dom_sf"/>
</dbReference>
<reference evidence="5 6" key="1">
    <citation type="journal article" date="2023" name="BMC Biol.">
        <title>The compact genome of the sponge Oopsacas minuta (Hexactinellida) is lacking key metazoan core genes.</title>
        <authorList>
            <person name="Santini S."/>
            <person name="Schenkelaars Q."/>
            <person name="Jourda C."/>
            <person name="Duchesne M."/>
            <person name="Belahbib H."/>
            <person name="Rocher C."/>
            <person name="Selva M."/>
            <person name="Riesgo A."/>
            <person name="Vervoort M."/>
            <person name="Leys S.P."/>
            <person name="Kodjabachian L."/>
            <person name="Le Bivic A."/>
            <person name="Borchiellini C."/>
            <person name="Claverie J.M."/>
            <person name="Renard E."/>
        </authorList>
    </citation>
    <scope>NUCLEOTIDE SEQUENCE [LARGE SCALE GENOMIC DNA]</scope>
    <source>
        <strain evidence="5">SPO-2</strain>
    </source>
</reference>
<evidence type="ECO:0000313" key="6">
    <source>
        <dbReference type="Proteomes" id="UP001165289"/>
    </source>
</evidence>
<name>A0AAV7JPC2_9METZ</name>
<dbReference type="InterPro" id="IPR051638">
    <property type="entry name" value="CTBP_dehydrogenase"/>
</dbReference>
<dbReference type="GO" id="GO:0016616">
    <property type="term" value="F:oxidoreductase activity, acting on the CH-OH group of donors, NAD or NADP as acceptor"/>
    <property type="evidence" value="ECO:0007669"/>
    <property type="project" value="InterPro"/>
</dbReference>